<dbReference type="KEGG" id="pdh:B9T62_19250"/>
<sequence length="580" mass="66702">MSSRNFSKKSRQVNDGDSQNFDSSFSYDPVNKESLEYENWEEYIAYYRHYIDEFAVDVLGLKLYPFQRLLLRAMAKYQYSMLICCRGIGKSWIAAVFFICSAILYPGIKLGIASGKGQQARNVIIQKIKGELAKNENIAREIQFPIKVGSDDCVANFKNGSEIRAIVLGNGPSGDSARSWRFHYLLVDEARIVPDDIIETILIPMTKTKRPIAINHGEAEKGKVIFISSAYLKTSSLYKRFMDHYQKMINGNKNYYVCTLPYQVGVDAGILDEDDILNELNKPTVTRDKFAYEYEGRFVGSSGESYYPYELTQDSRTLEKCELEQPKKSKTEYIVVHDVATSDATTADNAVTTVIKIKYKINGTYSKEIVFLKAHKGLTLQKQRDYLREMVHIKFPNTVKLVIDTRGNGENLPNLFYETWEHEDEKTKQKSEYPPLIKDDDDSARGLRGALPMIRAVTATNQYNNTMYTYMKSCFEDGSLRLLTPSEQVDALYKMDDLSPEEFAVYIETDNLQQELSNIRQIESNAKNIVYEQIMNSTKRDRVTSLGYGLHFVYEMEMDNKLNAHNDDEFNFLDYLYISE</sequence>
<feature type="compositionally biased region" description="Polar residues" evidence="1">
    <location>
        <begin position="13"/>
        <end position="25"/>
    </location>
</feature>
<evidence type="ECO:0000256" key="1">
    <source>
        <dbReference type="SAM" id="MobiDB-lite"/>
    </source>
</evidence>
<keyword evidence="2" id="KW-1133">Transmembrane helix</keyword>
<feature type="region of interest" description="Disordered" evidence="1">
    <location>
        <begin position="1"/>
        <end position="25"/>
    </location>
</feature>
<dbReference type="Gene3D" id="3.40.50.300">
    <property type="entry name" value="P-loop containing nucleotide triphosphate hydrolases"/>
    <property type="match status" value="1"/>
</dbReference>
<reference evidence="3 4" key="1">
    <citation type="submission" date="2017-06" db="EMBL/GenBank/DDBJ databases">
        <title>Complete genome sequence of Paenibacillus donghaensis KCTC 13049T isolated from East Sea sediment, South Korea.</title>
        <authorList>
            <person name="Jung B.K."/>
            <person name="Hong S.-J."/>
            <person name="Shin J.-H."/>
        </authorList>
    </citation>
    <scope>NUCLEOTIDE SEQUENCE [LARGE SCALE GENOMIC DNA]</scope>
    <source>
        <strain evidence="3 4">KCTC 13049</strain>
    </source>
</reference>
<evidence type="ECO:0008006" key="5">
    <source>
        <dbReference type="Google" id="ProtNLM"/>
    </source>
</evidence>
<dbReference type="Proteomes" id="UP000249890">
    <property type="component" value="Chromosome"/>
</dbReference>
<evidence type="ECO:0000313" key="3">
    <source>
        <dbReference type="EMBL" id="ASA22745.1"/>
    </source>
</evidence>
<evidence type="ECO:0000256" key="2">
    <source>
        <dbReference type="SAM" id="Phobius"/>
    </source>
</evidence>
<keyword evidence="4" id="KW-1185">Reference proteome</keyword>
<feature type="compositionally biased region" description="Basic residues" evidence="1">
    <location>
        <begin position="1"/>
        <end position="11"/>
    </location>
</feature>
<proteinExistence type="predicted"/>
<dbReference type="OrthoDB" id="2520306at2"/>
<gene>
    <name evidence="3" type="ORF">B9T62_19250</name>
</gene>
<dbReference type="EMBL" id="CP021780">
    <property type="protein sequence ID" value="ASA22745.1"/>
    <property type="molecule type" value="Genomic_DNA"/>
</dbReference>
<dbReference type="RefSeq" id="WP_087916743.1">
    <property type="nucleotide sequence ID" value="NZ_CP021780.1"/>
</dbReference>
<protein>
    <recommendedName>
        <fullName evidence="5">Terminase</fullName>
    </recommendedName>
</protein>
<keyword evidence="2" id="KW-0472">Membrane</keyword>
<name>A0A2Z2KFH9_9BACL</name>
<organism evidence="3 4">
    <name type="scientific">Paenibacillus donghaensis</name>
    <dbReference type="NCBI Taxonomy" id="414771"/>
    <lineage>
        <taxon>Bacteria</taxon>
        <taxon>Bacillati</taxon>
        <taxon>Bacillota</taxon>
        <taxon>Bacilli</taxon>
        <taxon>Bacillales</taxon>
        <taxon>Paenibacillaceae</taxon>
        <taxon>Paenibacillus</taxon>
    </lineage>
</organism>
<feature type="transmembrane region" description="Helical" evidence="2">
    <location>
        <begin position="91"/>
        <end position="108"/>
    </location>
</feature>
<evidence type="ECO:0000313" key="4">
    <source>
        <dbReference type="Proteomes" id="UP000249890"/>
    </source>
</evidence>
<dbReference type="AlphaFoldDB" id="A0A2Z2KFH9"/>
<accession>A0A2Z2KFH9</accession>
<keyword evidence="2" id="KW-0812">Transmembrane</keyword>
<dbReference type="Gene3D" id="3.30.420.240">
    <property type="match status" value="1"/>
</dbReference>
<dbReference type="InterPro" id="IPR027417">
    <property type="entry name" value="P-loop_NTPase"/>
</dbReference>